<keyword evidence="1" id="KW-0472">Membrane</keyword>
<dbReference type="AlphaFoldDB" id="A0A319EC32"/>
<dbReference type="Proteomes" id="UP000248423">
    <property type="component" value="Unassembled WGS sequence"/>
</dbReference>
<evidence type="ECO:0000313" key="2">
    <source>
        <dbReference type="EMBL" id="PYI05465.1"/>
    </source>
</evidence>
<keyword evidence="1" id="KW-0812">Transmembrane</keyword>
<feature type="transmembrane region" description="Helical" evidence="1">
    <location>
        <begin position="90"/>
        <end position="108"/>
    </location>
</feature>
<protein>
    <submittedName>
        <fullName evidence="2">Uncharacterized protein</fullName>
    </submittedName>
</protein>
<dbReference type="OrthoDB" id="10369210at2759"/>
<accession>A0A319EC32</accession>
<sequence>MPVSCRSTPPPQHTMAYRPLPLSHHFHPVLFRLAMLEYPAVETQIIHNLPIPVTCSQWMLHGCMRVAVVAVSFLLIQVEHLKIPHLISTVFVLLARIVIAAVVAPTIIPASSMHLRCVWSCPSRTKQASRLLNQSSCIKKIINRIFYFVPAVMPSVSPSKPFLPSPHPRET</sequence>
<keyword evidence="1" id="KW-1133">Transmembrane helix</keyword>
<dbReference type="VEuPathDB" id="FungiDB:BO78DRAFT_148276"/>
<evidence type="ECO:0000313" key="3">
    <source>
        <dbReference type="Proteomes" id="UP000248423"/>
    </source>
</evidence>
<reference evidence="2 3" key="1">
    <citation type="submission" date="2018-02" db="EMBL/GenBank/DDBJ databases">
        <title>The genomes of Aspergillus section Nigri reveals drivers in fungal speciation.</title>
        <authorList>
            <consortium name="DOE Joint Genome Institute"/>
            <person name="Vesth T.C."/>
            <person name="Nybo J."/>
            <person name="Theobald S."/>
            <person name="Brandl J."/>
            <person name="Frisvad J.C."/>
            <person name="Nielsen K.F."/>
            <person name="Lyhne E.K."/>
            <person name="Kogle M.E."/>
            <person name="Kuo A."/>
            <person name="Riley R."/>
            <person name="Clum A."/>
            <person name="Nolan M."/>
            <person name="Lipzen A."/>
            <person name="Salamov A."/>
            <person name="Henrissat B."/>
            <person name="Wiebenga A."/>
            <person name="De vries R.P."/>
            <person name="Grigoriev I.V."/>
            <person name="Mortensen U.H."/>
            <person name="Andersen M.R."/>
            <person name="Baker S.E."/>
        </authorList>
    </citation>
    <scope>NUCLEOTIDE SEQUENCE [LARGE SCALE GENOMIC DNA]</scope>
    <source>
        <strain evidence="2 3">CBS 121057</strain>
    </source>
</reference>
<keyword evidence="3" id="KW-1185">Reference proteome</keyword>
<organism evidence="2 3">
    <name type="scientific">Aspergillus sclerotiicarbonarius (strain CBS 121057 / IBT 28362)</name>
    <dbReference type="NCBI Taxonomy" id="1448318"/>
    <lineage>
        <taxon>Eukaryota</taxon>
        <taxon>Fungi</taxon>
        <taxon>Dikarya</taxon>
        <taxon>Ascomycota</taxon>
        <taxon>Pezizomycotina</taxon>
        <taxon>Eurotiomycetes</taxon>
        <taxon>Eurotiomycetidae</taxon>
        <taxon>Eurotiales</taxon>
        <taxon>Aspergillaceae</taxon>
        <taxon>Aspergillus</taxon>
        <taxon>Aspergillus subgen. Circumdati</taxon>
    </lineage>
</organism>
<gene>
    <name evidence="2" type="ORF">BO78DRAFT_148276</name>
</gene>
<name>A0A319EC32_ASPSB</name>
<dbReference type="EMBL" id="KZ826358">
    <property type="protein sequence ID" value="PYI05465.1"/>
    <property type="molecule type" value="Genomic_DNA"/>
</dbReference>
<proteinExistence type="predicted"/>
<evidence type="ECO:0000256" key="1">
    <source>
        <dbReference type="SAM" id="Phobius"/>
    </source>
</evidence>